<dbReference type="SMART" id="SM00267">
    <property type="entry name" value="GGDEF"/>
    <property type="match status" value="1"/>
</dbReference>
<accession>A0AAN1WIC8</accession>
<dbReference type="AlphaFoldDB" id="A0AAN1WIC8"/>
<keyword evidence="2" id="KW-0472">Membrane</keyword>
<feature type="transmembrane region" description="Helical" evidence="2">
    <location>
        <begin position="37"/>
        <end position="61"/>
    </location>
</feature>
<keyword evidence="6" id="KW-1185">Reference proteome</keyword>
<dbReference type="InterPro" id="IPR029787">
    <property type="entry name" value="Nucleotide_cyclase"/>
</dbReference>
<dbReference type="SUPFAM" id="SSF55785">
    <property type="entry name" value="PYP-like sensor domain (PAS domain)"/>
    <property type="match status" value="1"/>
</dbReference>
<dbReference type="CDD" id="cd01948">
    <property type="entry name" value="EAL"/>
    <property type="match status" value="1"/>
</dbReference>
<dbReference type="Pfam" id="PF00563">
    <property type="entry name" value="EAL"/>
    <property type="match status" value="1"/>
</dbReference>
<gene>
    <name evidence="5" type="ORF">MARGE09_P2369</name>
</gene>
<reference evidence="5 6" key="1">
    <citation type="journal article" date="2022" name="IScience">
        <title>An ultrasensitive nanofiber-based assay for enzymatic hydrolysis and deep-sea microbial degradation of cellulose.</title>
        <authorList>
            <person name="Tsudome M."/>
            <person name="Tachioka M."/>
            <person name="Miyazaki M."/>
            <person name="Uchimura K."/>
            <person name="Tsuda M."/>
            <person name="Takaki Y."/>
            <person name="Deguchi S."/>
        </authorList>
    </citation>
    <scope>NUCLEOTIDE SEQUENCE [LARGE SCALE GENOMIC DNA]</scope>
    <source>
        <strain evidence="5 6">GE09</strain>
    </source>
</reference>
<dbReference type="GO" id="GO:0003824">
    <property type="term" value="F:catalytic activity"/>
    <property type="evidence" value="ECO:0007669"/>
    <property type="project" value="UniProtKB-ARBA"/>
</dbReference>
<evidence type="ECO:0000313" key="5">
    <source>
        <dbReference type="EMBL" id="BCD98168.1"/>
    </source>
</evidence>
<keyword evidence="2" id="KW-0812">Transmembrane</keyword>
<feature type="domain" description="EAL" evidence="3">
    <location>
        <begin position="494"/>
        <end position="750"/>
    </location>
</feature>
<organism evidence="5 6">
    <name type="scientific">Marinagarivorans cellulosilyticus</name>
    <dbReference type="NCBI Taxonomy" id="2721545"/>
    <lineage>
        <taxon>Bacteria</taxon>
        <taxon>Pseudomonadati</taxon>
        <taxon>Pseudomonadota</taxon>
        <taxon>Gammaproteobacteria</taxon>
        <taxon>Cellvibrionales</taxon>
        <taxon>Cellvibrionaceae</taxon>
        <taxon>Marinagarivorans</taxon>
    </lineage>
</organism>
<evidence type="ECO:0000256" key="2">
    <source>
        <dbReference type="SAM" id="Phobius"/>
    </source>
</evidence>
<dbReference type="InterPro" id="IPR000160">
    <property type="entry name" value="GGDEF_dom"/>
</dbReference>
<dbReference type="Pfam" id="PF12860">
    <property type="entry name" value="PAS_7"/>
    <property type="match status" value="1"/>
</dbReference>
<evidence type="ECO:0000259" key="3">
    <source>
        <dbReference type="PROSITE" id="PS50883"/>
    </source>
</evidence>
<protein>
    <submittedName>
        <fullName evidence="5">Uncharacterized protein</fullName>
    </submittedName>
</protein>
<evidence type="ECO:0000256" key="1">
    <source>
        <dbReference type="ARBA" id="ARBA00001946"/>
    </source>
</evidence>
<dbReference type="InterPro" id="IPR000014">
    <property type="entry name" value="PAS"/>
</dbReference>
<dbReference type="SUPFAM" id="SSF141868">
    <property type="entry name" value="EAL domain-like"/>
    <property type="match status" value="1"/>
</dbReference>
<dbReference type="InterPro" id="IPR052155">
    <property type="entry name" value="Biofilm_reg_signaling"/>
</dbReference>
<dbReference type="PANTHER" id="PTHR44757:SF2">
    <property type="entry name" value="BIOFILM ARCHITECTURE MAINTENANCE PROTEIN MBAA"/>
    <property type="match status" value="1"/>
</dbReference>
<dbReference type="EMBL" id="AP023086">
    <property type="protein sequence ID" value="BCD98168.1"/>
    <property type="molecule type" value="Genomic_DNA"/>
</dbReference>
<dbReference type="Gene3D" id="3.30.450.20">
    <property type="entry name" value="PAS domain"/>
    <property type="match status" value="2"/>
</dbReference>
<dbReference type="PROSITE" id="PS50887">
    <property type="entry name" value="GGDEF"/>
    <property type="match status" value="1"/>
</dbReference>
<evidence type="ECO:0000259" key="4">
    <source>
        <dbReference type="PROSITE" id="PS50887"/>
    </source>
</evidence>
<dbReference type="PROSITE" id="PS50883">
    <property type="entry name" value="EAL"/>
    <property type="match status" value="1"/>
</dbReference>
<dbReference type="Pfam" id="PF00990">
    <property type="entry name" value="GGDEF"/>
    <property type="match status" value="1"/>
</dbReference>
<dbReference type="SMART" id="SM00052">
    <property type="entry name" value="EAL"/>
    <property type="match status" value="1"/>
</dbReference>
<dbReference type="InterPro" id="IPR043128">
    <property type="entry name" value="Rev_trsase/Diguanyl_cyclase"/>
</dbReference>
<dbReference type="KEGG" id="marq:MARGE09_P2369"/>
<dbReference type="CDD" id="cd01949">
    <property type="entry name" value="GGDEF"/>
    <property type="match status" value="1"/>
</dbReference>
<dbReference type="PANTHER" id="PTHR44757">
    <property type="entry name" value="DIGUANYLATE CYCLASE DGCP"/>
    <property type="match status" value="1"/>
</dbReference>
<dbReference type="NCBIfam" id="TIGR00254">
    <property type="entry name" value="GGDEF"/>
    <property type="match status" value="1"/>
</dbReference>
<dbReference type="Gene3D" id="3.20.20.450">
    <property type="entry name" value="EAL domain"/>
    <property type="match status" value="1"/>
</dbReference>
<dbReference type="SUPFAM" id="SSF55073">
    <property type="entry name" value="Nucleotide cyclase"/>
    <property type="match status" value="1"/>
</dbReference>
<dbReference type="InterPro" id="IPR001633">
    <property type="entry name" value="EAL_dom"/>
</dbReference>
<dbReference type="Proteomes" id="UP001320119">
    <property type="component" value="Chromosome"/>
</dbReference>
<dbReference type="RefSeq" id="WP_236982345.1">
    <property type="nucleotide sequence ID" value="NZ_AP023086.1"/>
</dbReference>
<comment type="cofactor">
    <cofactor evidence="1">
        <name>Mg(2+)</name>
        <dbReference type="ChEBI" id="CHEBI:18420"/>
    </cofactor>
</comment>
<dbReference type="FunFam" id="3.30.70.270:FF:000001">
    <property type="entry name" value="Diguanylate cyclase domain protein"/>
    <property type="match status" value="1"/>
</dbReference>
<name>A0AAN1WIC8_9GAMM</name>
<dbReference type="InterPro" id="IPR035919">
    <property type="entry name" value="EAL_sf"/>
</dbReference>
<keyword evidence="2" id="KW-1133">Transmembrane helix</keyword>
<evidence type="ECO:0000313" key="6">
    <source>
        <dbReference type="Proteomes" id="UP001320119"/>
    </source>
</evidence>
<feature type="domain" description="GGDEF" evidence="4">
    <location>
        <begin position="352"/>
        <end position="485"/>
    </location>
</feature>
<dbReference type="InterPro" id="IPR035965">
    <property type="entry name" value="PAS-like_dom_sf"/>
</dbReference>
<sequence>MKFSAVKSRLFTTALCLLATAAPLSALLMVLFDSATAPVWLILLALGALASLAISGMFYTLHLKHRRTEQQLNLYREAVAATPYALSIFDHNDQFIDCNEAYRKIHQAAFEQYADDLTYEQLMRATAKQFTATDNIEQWVNRRLTLHRAGSGEHKDEYCPDGRWLRVSKHRTNSGATVSYGIDISDLKHRELQLSDSEKRYTALTQVAPVGIWQIANSGSTLFHNNALIGILDCSDETQLLDNSALKTLQIYQNDKLLSHKESQARLLRGKHPLYVEATVDKHPEKTLYIARSKNIESVDGEQSYMMVILDVSQRKQAERDIRYLAEHDPLTGLSNRNMLNLKLHYLLQEKKDFAIVLLDLDHFKDVNDSLGHQIGDRLIKESAERIKKTLRTNDFASRLGGDEFAIVLPNVTDLASAHAIIKRIYSGFKEPVIIENNIIPISASAGIALYPEHGNSEQELIQHADIALYHQKNLGRGSFTLFETALANDIQARKEIEQDLRRALHNQQELSVNYQPQFNIQTSELTGVEALVRWKNQRTDQWVSPADFIPIAEQSGLIYLLDKWVLTTAATQIHKWHHMGFGHIVLASNLSTVHFRGDTLTTMINDVIKTTSINPASLELEITEGLFLEEQSHATDQLDLLRSQGIRVAVDDFGTGYSNLGYLNNLPVDSLKIDRSFIDNFDKNNYYRSIVNFIIELGNNLGLDIIAEGIETQNQLDALVDLKCSHGQGYFLARPQPAEVIEKLLIDTVSPMEPPAFAEDPIASHSQHSS</sequence>
<dbReference type="NCBIfam" id="TIGR00229">
    <property type="entry name" value="sensory_box"/>
    <property type="match status" value="1"/>
</dbReference>
<dbReference type="Gene3D" id="3.30.70.270">
    <property type="match status" value="1"/>
</dbReference>
<proteinExistence type="predicted"/>